<comment type="caution">
    <text evidence="2">The sequence shown here is derived from an EMBL/GenBank/DDBJ whole genome shotgun (WGS) entry which is preliminary data.</text>
</comment>
<evidence type="ECO:0000313" key="3">
    <source>
        <dbReference type="Proteomes" id="UP001595803"/>
    </source>
</evidence>
<evidence type="ECO:0000256" key="1">
    <source>
        <dbReference type="SAM" id="SignalP"/>
    </source>
</evidence>
<name>A0ABV7ZE60_9DEIO</name>
<organism evidence="2 3">
    <name type="scientific">Deinococcus rufus</name>
    <dbReference type="NCBI Taxonomy" id="2136097"/>
    <lineage>
        <taxon>Bacteria</taxon>
        <taxon>Thermotogati</taxon>
        <taxon>Deinococcota</taxon>
        <taxon>Deinococci</taxon>
        <taxon>Deinococcales</taxon>
        <taxon>Deinococcaceae</taxon>
        <taxon>Deinococcus</taxon>
    </lineage>
</organism>
<evidence type="ECO:0000313" key="2">
    <source>
        <dbReference type="EMBL" id="MFC3835339.1"/>
    </source>
</evidence>
<dbReference type="Proteomes" id="UP001595803">
    <property type="component" value="Unassembled WGS sequence"/>
</dbReference>
<proteinExistence type="predicted"/>
<dbReference type="InterPro" id="IPR013783">
    <property type="entry name" value="Ig-like_fold"/>
</dbReference>
<dbReference type="Gene3D" id="2.60.40.10">
    <property type="entry name" value="Immunoglobulins"/>
    <property type="match status" value="1"/>
</dbReference>
<dbReference type="Pfam" id="PF17957">
    <property type="entry name" value="Big_7"/>
    <property type="match status" value="1"/>
</dbReference>
<feature type="signal peptide" evidence="1">
    <location>
        <begin position="1"/>
        <end position="19"/>
    </location>
</feature>
<sequence>MKPTLLAALTAALILTACGGGGSTPPANDTTAPTVSLSRSVSDDSSNVVLTAAATDDRRVTKVEFYQGSTLLTTDTTAPFTYSTDVTSPRTNFTARAYDAAGNVGTSAVFNIVTPYQGVWGWALVDSTDTIIDQGALINYDEVDSRYGLVSFGEYVNKAQTRSNSVLMGPLSGENTLDVAFTAAVTSSTVTFYFVGQDADNALGTFEGSATVEGSATTVDAAGNLLQTYGLAMVQTSTTVPPLGAQAAARQQAQSQAVTLATARPMTTQGMKANPVTLRDAATTILNR</sequence>
<gene>
    <name evidence="2" type="ORF">ACFOSB_20960</name>
</gene>
<keyword evidence="1" id="KW-0732">Signal</keyword>
<dbReference type="PROSITE" id="PS51257">
    <property type="entry name" value="PROKAR_LIPOPROTEIN"/>
    <property type="match status" value="1"/>
</dbReference>
<reference evidence="3" key="1">
    <citation type="journal article" date="2019" name="Int. J. Syst. Evol. Microbiol.">
        <title>The Global Catalogue of Microorganisms (GCM) 10K type strain sequencing project: providing services to taxonomists for standard genome sequencing and annotation.</title>
        <authorList>
            <consortium name="The Broad Institute Genomics Platform"/>
            <consortium name="The Broad Institute Genome Sequencing Center for Infectious Disease"/>
            <person name="Wu L."/>
            <person name="Ma J."/>
        </authorList>
    </citation>
    <scope>NUCLEOTIDE SEQUENCE [LARGE SCALE GENOMIC DNA]</scope>
    <source>
        <strain evidence="3">CCTCC AB 2017081</strain>
    </source>
</reference>
<keyword evidence="3" id="KW-1185">Reference proteome</keyword>
<feature type="chain" id="PRO_5046241399" evidence="1">
    <location>
        <begin position="20"/>
        <end position="288"/>
    </location>
</feature>
<dbReference type="RefSeq" id="WP_322474648.1">
    <property type="nucleotide sequence ID" value="NZ_JBHRZG010000024.1"/>
</dbReference>
<protein>
    <submittedName>
        <fullName evidence="2">Ig-like domain-containing protein</fullName>
    </submittedName>
</protein>
<dbReference type="EMBL" id="JBHRZG010000024">
    <property type="protein sequence ID" value="MFC3835339.1"/>
    <property type="molecule type" value="Genomic_DNA"/>
</dbReference>
<accession>A0ABV7ZE60</accession>